<dbReference type="InterPro" id="IPR005841">
    <property type="entry name" value="Alpha-D-phosphohexomutase_SF"/>
</dbReference>
<dbReference type="OrthoDB" id="9806956at2"/>
<evidence type="ECO:0000259" key="9">
    <source>
        <dbReference type="Pfam" id="PF02880"/>
    </source>
</evidence>
<keyword evidence="11" id="KW-1185">Reference proteome</keyword>
<dbReference type="InterPro" id="IPR016066">
    <property type="entry name" value="A-D-PHexomutase_CS"/>
</dbReference>
<dbReference type="CDD" id="cd05799">
    <property type="entry name" value="PGM2"/>
    <property type="match status" value="1"/>
</dbReference>
<evidence type="ECO:0000259" key="7">
    <source>
        <dbReference type="Pfam" id="PF02878"/>
    </source>
</evidence>
<dbReference type="GO" id="GO:0006166">
    <property type="term" value="P:purine ribonucleoside salvage"/>
    <property type="evidence" value="ECO:0007669"/>
    <property type="project" value="TreeGrafter"/>
</dbReference>
<evidence type="ECO:0000256" key="2">
    <source>
        <dbReference type="ARBA" id="ARBA00010231"/>
    </source>
</evidence>
<comment type="cofactor">
    <cofactor evidence="1">
        <name>Mg(2+)</name>
        <dbReference type="ChEBI" id="CHEBI:18420"/>
    </cofactor>
</comment>
<dbReference type="PANTHER" id="PTHR45745:SF1">
    <property type="entry name" value="PHOSPHOGLUCOMUTASE 2B-RELATED"/>
    <property type="match status" value="1"/>
</dbReference>
<keyword evidence="4" id="KW-0479">Metal-binding</keyword>
<dbReference type="SUPFAM" id="SSF53738">
    <property type="entry name" value="Phosphoglucomutase, first 3 domains"/>
    <property type="match status" value="3"/>
</dbReference>
<dbReference type="InterPro" id="IPR036900">
    <property type="entry name" value="A-D-PHexomutase_C_sf"/>
</dbReference>
<feature type="domain" description="Alpha-D-phosphohexomutase alpha/beta/alpha" evidence="9">
    <location>
        <begin position="347"/>
        <end position="468"/>
    </location>
</feature>
<dbReference type="InterPro" id="IPR005845">
    <property type="entry name" value="A-D-PHexomutase_a/b/a-II"/>
</dbReference>
<reference evidence="10 11" key="1">
    <citation type="submission" date="2019-08" db="EMBL/GenBank/DDBJ databases">
        <title>Deep-cultivation of Planctomycetes and their phenomic and genomic characterization uncovers novel biology.</title>
        <authorList>
            <person name="Wiegand S."/>
            <person name="Jogler M."/>
            <person name="Boedeker C."/>
            <person name="Pinto D."/>
            <person name="Vollmers J."/>
            <person name="Rivas-Marin E."/>
            <person name="Kohn T."/>
            <person name="Peeters S.H."/>
            <person name="Heuer A."/>
            <person name="Rast P."/>
            <person name="Oberbeckmann S."/>
            <person name="Bunk B."/>
            <person name="Jeske O."/>
            <person name="Meyerdierks A."/>
            <person name="Storesund J.E."/>
            <person name="Kallscheuer N."/>
            <person name="Luecker S."/>
            <person name="Lage O.M."/>
            <person name="Pohl T."/>
            <person name="Merkel B.J."/>
            <person name="Hornburger P."/>
            <person name="Mueller R.-W."/>
            <person name="Bruemmer F."/>
            <person name="Labrenz M."/>
            <person name="Spormann A.M."/>
            <person name="Op den Camp H."/>
            <person name="Overmann J."/>
            <person name="Amann R."/>
            <person name="Jetten M.S.M."/>
            <person name="Mascher T."/>
            <person name="Medema M.H."/>
            <person name="Devos D.P."/>
            <person name="Kaster A.-K."/>
            <person name="Ovreas L."/>
            <person name="Rohde M."/>
            <person name="Galperin M.Y."/>
            <person name="Jogler C."/>
        </authorList>
    </citation>
    <scope>NUCLEOTIDE SEQUENCE [LARGE SCALE GENOMIC DNA]</scope>
    <source>
        <strain evidence="10 11">OJF2</strain>
    </source>
</reference>
<keyword evidence="3" id="KW-0597">Phosphoprotein</keyword>
<dbReference type="PRINTS" id="PR00509">
    <property type="entry name" value="PGMPMM"/>
</dbReference>
<protein>
    <submittedName>
        <fullName evidence="10">Phosphoglucomutase</fullName>
        <ecNumber evidence="10">5.4.2.2</ecNumber>
    </submittedName>
</protein>
<dbReference type="GO" id="GO:0000287">
    <property type="term" value="F:magnesium ion binding"/>
    <property type="evidence" value="ECO:0007669"/>
    <property type="project" value="InterPro"/>
</dbReference>
<organism evidence="10 11">
    <name type="scientific">Aquisphaera giovannonii</name>
    <dbReference type="NCBI Taxonomy" id="406548"/>
    <lineage>
        <taxon>Bacteria</taxon>
        <taxon>Pseudomonadati</taxon>
        <taxon>Planctomycetota</taxon>
        <taxon>Planctomycetia</taxon>
        <taxon>Isosphaerales</taxon>
        <taxon>Isosphaeraceae</taxon>
        <taxon>Aquisphaera</taxon>
    </lineage>
</organism>
<sequence length="612" mass="65562">MITVDDAQAAVGQAEASQQLSPPAASAIRRWLTESPFAQYRPRLLEDIEAKRWKTLDDAFFAVLEFGTGGRRGVMYPVGTNVLNARTMAESARGLADYVTGRKGEGSPRSCVIARDSRHNSPEFADLCARVLAAAGFTVYLFPEARSTPLLSFAVRHLKCDAGIMITASHNPPSDNGFKCYAATGGQVIPPDDAGIIGCVKEVSDGEIPEMPLDRAKAEGKLVLVGAEVDEAYIASVVGESVGNARDISIVYTPLHGVGETSVAAALATAGFKRVNILASQRTPDGDFPNVPNHVANPENPSALEAAIAEAKATGADLVLASDPDADRIGVGLPATADKAGPWVTLDGNQIGVLIAAFVMKEMEARGKLRSDHYLVTTLVSTQMTAAIGKREGIKTEDDLLVGFKWIGERIDREGPAGFLFGFEESHGYLKGTYARDKDAAVASLLFAELAATVKDRNQTVLEYLDDLYVDVGHYGEHLINKTYKGREGVEQIKALMAAFRSGPPKSVGGAEVTEVYDYQAHEIRALKGTAAARPLPHPSGDLLIFHTSVPGVRFAARPSGTEPKIKFYLFARSEVKGPGKLAEAKAETRTRLDHMVRDIEEYVTAALARPS</sequence>
<comment type="similarity">
    <text evidence="2">Belongs to the phosphohexose mutase family.</text>
</comment>
<dbReference type="SUPFAM" id="SSF55957">
    <property type="entry name" value="Phosphoglucomutase, C-terminal domain"/>
    <property type="match status" value="1"/>
</dbReference>
<dbReference type="InterPro" id="IPR005846">
    <property type="entry name" value="A-D-PHexomutase_a/b/a-III"/>
</dbReference>
<feature type="domain" description="Alpha-D-phosphohexomutase alpha/beta/alpha" evidence="8">
    <location>
        <begin position="233"/>
        <end position="331"/>
    </location>
</feature>
<keyword evidence="6 10" id="KW-0413">Isomerase</keyword>
<dbReference type="InterPro" id="IPR005844">
    <property type="entry name" value="A-D-PHexomutase_a/b/a-I"/>
</dbReference>
<dbReference type="AlphaFoldDB" id="A0A5B9W811"/>
<name>A0A5B9W811_9BACT</name>
<dbReference type="GO" id="GO:0008973">
    <property type="term" value="F:phosphopentomutase activity"/>
    <property type="evidence" value="ECO:0007669"/>
    <property type="project" value="TreeGrafter"/>
</dbReference>
<dbReference type="GO" id="GO:0005975">
    <property type="term" value="P:carbohydrate metabolic process"/>
    <property type="evidence" value="ECO:0007669"/>
    <property type="project" value="InterPro"/>
</dbReference>
<evidence type="ECO:0000256" key="1">
    <source>
        <dbReference type="ARBA" id="ARBA00001946"/>
    </source>
</evidence>
<dbReference type="PANTHER" id="PTHR45745">
    <property type="entry name" value="PHOSPHOMANNOMUTASE 45A"/>
    <property type="match status" value="1"/>
</dbReference>
<dbReference type="Pfam" id="PF02880">
    <property type="entry name" value="PGM_PMM_III"/>
    <property type="match status" value="1"/>
</dbReference>
<dbReference type="GO" id="GO:0004614">
    <property type="term" value="F:phosphoglucomutase activity"/>
    <property type="evidence" value="ECO:0007669"/>
    <property type="project" value="UniProtKB-EC"/>
</dbReference>
<evidence type="ECO:0000313" key="11">
    <source>
        <dbReference type="Proteomes" id="UP000324233"/>
    </source>
</evidence>
<gene>
    <name evidence="10" type="primary">pgcA</name>
    <name evidence="10" type="ORF">OJF2_54110</name>
</gene>
<dbReference type="RefSeq" id="WP_148596464.1">
    <property type="nucleotide sequence ID" value="NZ_CP042997.1"/>
</dbReference>
<keyword evidence="5" id="KW-0460">Magnesium</keyword>
<feature type="domain" description="Alpha-D-phosphohexomutase alpha/beta/alpha" evidence="7">
    <location>
        <begin position="65"/>
        <end position="203"/>
    </location>
</feature>
<evidence type="ECO:0000256" key="6">
    <source>
        <dbReference type="ARBA" id="ARBA00023235"/>
    </source>
</evidence>
<evidence type="ECO:0000256" key="4">
    <source>
        <dbReference type="ARBA" id="ARBA00022723"/>
    </source>
</evidence>
<evidence type="ECO:0000313" key="10">
    <source>
        <dbReference type="EMBL" id="QEH36826.1"/>
    </source>
</evidence>
<evidence type="ECO:0000256" key="3">
    <source>
        <dbReference type="ARBA" id="ARBA00022553"/>
    </source>
</evidence>
<dbReference type="Gene3D" id="3.40.120.10">
    <property type="entry name" value="Alpha-D-Glucose-1,6-Bisphosphate, subunit A, domain 3"/>
    <property type="match status" value="3"/>
</dbReference>
<dbReference type="Pfam" id="PF02878">
    <property type="entry name" value="PGM_PMM_I"/>
    <property type="match status" value="1"/>
</dbReference>
<dbReference type="EC" id="5.4.2.2" evidence="10"/>
<dbReference type="InterPro" id="IPR016055">
    <property type="entry name" value="A-D-PHexomutase_a/b/a-I/II/III"/>
</dbReference>
<evidence type="ECO:0000259" key="8">
    <source>
        <dbReference type="Pfam" id="PF02879"/>
    </source>
</evidence>
<dbReference type="KEGG" id="agv:OJF2_54110"/>
<dbReference type="Proteomes" id="UP000324233">
    <property type="component" value="Chromosome"/>
</dbReference>
<evidence type="ECO:0000256" key="5">
    <source>
        <dbReference type="ARBA" id="ARBA00022842"/>
    </source>
</evidence>
<dbReference type="EMBL" id="CP042997">
    <property type="protein sequence ID" value="QEH36826.1"/>
    <property type="molecule type" value="Genomic_DNA"/>
</dbReference>
<accession>A0A5B9W811</accession>
<dbReference type="PROSITE" id="PS00710">
    <property type="entry name" value="PGM_PMM"/>
    <property type="match status" value="1"/>
</dbReference>
<proteinExistence type="inferred from homology"/>
<dbReference type="Pfam" id="PF02879">
    <property type="entry name" value="PGM_PMM_II"/>
    <property type="match status" value="1"/>
</dbReference>